<reference evidence="2" key="1">
    <citation type="submission" date="2022-12" db="EMBL/GenBank/DDBJ databases">
        <authorList>
            <person name="Petersen C."/>
        </authorList>
    </citation>
    <scope>NUCLEOTIDE SEQUENCE</scope>
    <source>
        <strain evidence="2">IBT 21472</strain>
    </source>
</reference>
<gene>
    <name evidence="2" type="ORF">N7476_008662</name>
</gene>
<dbReference type="OrthoDB" id="5359669at2759"/>
<evidence type="ECO:0000256" key="1">
    <source>
        <dbReference type="SAM" id="MobiDB-lite"/>
    </source>
</evidence>
<feature type="region of interest" description="Disordered" evidence="1">
    <location>
        <begin position="28"/>
        <end position="107"/>
    </location>
</feature>
<evidence type="ECO:0000313" key="2">
    <source>
        <dbReference type="EMBL" id="KAJ5308006.1"/>
    </source>
</evidence>
<accession>A0A9W9PS50</accession>
<feature type="compositionally biased region" description="Polar residues" evidence="1">
    <location>
        <begin position="45"/>
        <end position="61"/>
    </location>
</feature>
<comment type="caution">
    <text evidence="2">The sequence shown here is derived from an EMBL/GenBank/DDBJ whole genome shotgun (WGS) entry which is preliminary data.</text>
</comment>
<dbReference type="AlphaFoldDB" id="A0A9W9PS50"/>
<protein>
    <submittedName>
        <fullName evidence="2">Uncharacterized protein</fullName>
    </submittedName>
</protein>
<dbReference type="Proteomes" id="UP001147746">
    <property type="component" value="Unassembled WGS sequence"/>
</dbReference>
<organism evidence="2 3">
    <name type="scientific">Penicillium atrosanguineum</name>
    <dbReference type="NCBI Taxonomy" id="1132637"/>
    <lineage>
        <taxon>Eukaryota</taxon>
        <taxon>Fungi</taxon>
        <taxon>Dikarya</taxon>
        <taxon>Ascomycota</taxon>
        <taxon>Pezizomycotina</taxon>
        <taxon>Eurotiomycetes</taxon>
        <taxon>Eurotiomycetidae</taxon>
        <taxon>Eurotiales</taxon>
        <taxon>Aspergillaceae</taxon>
        <taxon>Penicillium</taxon>
    </lineage>
</organism>
<sequence length="371" mass="39363">MCPMILNRASDGPAMVLSSSQEHAFAQFPSQSALDGPGSFHSYPASPSSVFASNGSAQPAPSLNFAPAPPVPKFSRKRSRDEAAFEEASGLKVFSEPAPPPAPEEEPIYGEGMVLLNPSTGMAISADSQTGTWYEEQAESQQTTAAADSSSSFALQSDAADISRKSQRLDKSAPGLDDIALCSIQQRLNGPEADQHRTLNAGPAPPAEPLIDDATRLLGISWQRIDTDGDMAPAVRGWTKYIDNQYSDYLRDSQILIKSRALNAYLVAAMPTNAFSPAFYLFSDDLTQAQLVASSWEACLHNLRSTPIIFEGSGPLVASSRSNSPPATTPFSAVEGGVPLLQQAMSNNAPSRNDMGMGLNGGVEMGMEIDS</sequence>
<feature type="compositionally biased region" description="Low complexity" evidence="1">
    <location>
        <begin position="139"/>
        <end position="152"/>
    </location>
</feature>
<evidence type="ECO:0000313" key="3">
    <source>
        <dbReference type="Proteomes" id="UP001147746"/>
    </source>
</evidence>
<proteinExistence type="predicted"/>
<reference evidence="2" key="2">
    <citation type="journal article" date="2023" name="IMA Fungus">
        <title>Comparative genomic study of the Penicillium genus elucidates a diverse pangenome and 15 lateral gene transfer events.</title>
        <authorList>
            <person name="Petersen C."/>
            <person name="Sorensen T."/>
            <person name="Nielsen M.R."/>
            <person name="Sondergaard T.E."/>
            <person name="Sorensen J.L."/>
            <person name="Fitzpatrick D.A."/>
            <person name="Frisvad J.C."/>
            <person name="Nielsen K.L."/>
        </authorList>
    </citation>
    <scope>NUCLEOTIDE SEQUENCE</scope>
    <source>
        <strain evidence="2">IBT 21472</strain>
    </source>
</reference>
<feature type="region of interest" description="Disordered" evidence="1">
    <location>
        <begin position="127"/>
        <end position="152"/>
    </location>
</feature>
<keyword evidence="3" id="KW-1185">Reference proteome</keyword>
<name>A0A9W9PS50_9EURO</name>
<dbReference type="EMBL" id="JAPZBO010000008">
    <property type="protein sequence ID" value="KAJ5308006.1"/>
    <property type="molecule type" value="Genomic_DNA"/>
</dbReference>